<comment type="caution">
    <text evidence="1">The sequence shown here is derived from an EMBL/GenBank/DDBJ whole genome shotgun (WGS) entry which is preliminary data.</text>
</comment>
<gene>
    <name evidence="1" type="ORF">T4A_1689</name>
</gene>
<evidence type="ECO:0000313" key="1">
    <source>
        <dbReference type="EMBL" id="KRY62222.1"/>
    </source>
</evidence>
<sequence>MLLHSKVVSFLKISRKTCLFGEKWQKICFRNSDFF</sequence>
<proteinExistence type="predicted"/>
<dbReference type="AlphaFoldDB" id="A0A0V1DLA5"/>
<dbReference type="EMBL" id="JYDR01002513">
    <property type="protein sequence ID" value="KRY62222.1"/>
    <property type="molecule type" value="Genomic_DNA"/>
</dbReference>
<organism evidence="1 2">
    <name type="scientific">Trichinella pseudospiralis</name>
    <name type="common">Parasitic roundworm</name>
    <dbReference type="NCBI Taxonomy" id="6337"/>
    <lineage>
        <taxon>Eukaryota</taxon>
        <taxon>Metazoa</taxon>
        <taxon>Ecdysozoa</taxon>
        <taxon>Nematoda</taxon>
        <taxon>Enoplea</taxon>
        <taxon>Dorylaimia</taxon>
        <taxon>Trichinellida</taxon>
        <taxon>Trichinellidae</taxon>
        <taxon>Trichinella</taxon>
    </lineage>
</organism>
<name>A0A0V1DLA5_TRIPS</name>
<accession>A0A0V1DLA5</accession>
<reference evidence="1 2" key="1">
    <citation type="submission" date="2015-01" db="EMBL/GenBank/DDBJ databases">
        <title>Evolution of Trichinella species and genotypes.</title>
        <authorList>
            <person name="Korhonen P.K."/>
            <person name="Edoardo P."/>
            <person name="Giuseppe L.R."/>
            <person name="Gasser R.B."/>
        </authorList>
    </citation>
    <scope>NUCLEOTIDE SEQUENCE [LARGE SCALE GENOMIC DNA]</scope>
    <source>
        <strain evidence="1">ISS13</strain>
    </source>
</reference>
<evidence type="ECO:0000313" key="2">
    <source>
        <dbReference type="Proteomes" id="UP000054632"/>
    </source>
</evidence>
<protein>
    <submittedName>
        <fullName evidence="1">Uncharacterized protein</fullName>
    </submittedName>
</protein>
<dbReference type="Proteomes" id="UP000054632">
    <property type="component" value="Unassembled WGS sequence"/>
</dbReference>